<reference evidence="6" key="5">
    <citation type="journal article" date="2021" name="G3 (Bethesda)">
        <title>Aegilops tauschii genome assembly Aet v5.0 features greater sequence contiguity and improved annotation.</title>
        <authorList>
            <person name="Wang L."/>
            <person name="Zhu T."/>
            <person name="Rodriguez J.C."/>
            <person name="Deal K.R."/>
            <person name="Dubcovsky J."/>
            <person name="McGuire P.E."/>
            <person name="Lux T."/>
            <person name="Spannagl M."/>
            <person name="Mayer K.F.X."/>
            <person name="Baldrich P."/>
            <person name="Meyers B.C."/>
            <person name="Huo N."/>
            <person name="Gu Y.Q."/>
            <person name="Zhou H."/>
            <person name="Devos K.M."/>
            <person name="Bennetzen J.L."/>
            <person name="Unver T."/>
            <person name="Budak H."/>
            <person name="Gulick P.J."/>
            <person name="Galiba G."/>
            <person name="Kalapos B."/>
            <person name="Nelson D.R."/>
            <person name="Li P."/>
            <person name="You F.M."/>
            <person name="Luo M.C."/>
            <person name="Dvorak J."/>
        </authorList>
    </citation>
    <scope>NUCLEOTIDE SEQUENCE [LARGE SCALE GENOMIC DNA]</scope>
    <source>
        <strain evidence="6">cv. AL8/78</strain>
    </source>
</reference>
<dbReference type="GO" id="GO:0004813">
    <property type="term" value="F:alanine-tRNA ligase activity"/>
    <property type="evidence" value="ECO:0007669"/>
    <property type="project" value="InterPro"/>
</dbReference>
<dbReference type="SUPFAM" id="SSF55186">
    <property type="entry name" value="ThrRS/AlaRS common domain"/>
    <property type="match status" value="1"/>
</dbReference>
<reference evidence="7" key="1">
    <citation type="journal article" date="2014" name="Science">
        <title>Ancient hybridizations among the ancestral genomes of bread wheat.</title>
        <authorList>
            <consortium name="International Wheat Genome Sequencing Consortium,"/>
            <person name="Marcussen T."/>
            <person name="Sandve S.R."/>
            <person name="Heier L."/>
            <person name="Spannagl M."/>
            <person name="Pfeifer M."/>
            <person name="Jakobsen K.S."/>
            <person name="Wulff B.B."/>
            <person name="Steuernagel B."/>
            <person name="Mayer K.F."/>
            <person name="Olsen O.A."/>
        </authorList>
    </citation>
    <scope>NUCLEOTIDE SEQUENCE [LARGE SCALE GENOMIC DNA]</scope>
    <source>
        <strain evidence="7">cv. AL8/78</strain>
    </source>
</reference>
<protein>
    <recommendedName>
        <fullName evidence="5">Alanyl-transfer RNA synthetases family profile domain-containing protein</fullName>
    </recommendedName>
</protein>
<dbReference type="Pfam" id="PF07973">
    <property type="entry name" value="tRNA_SAD"/>
    <property type="match status" value="1"/>
</dbReference>
<dbReference type="InterPro" id="IPR018163">
    <property type="entry name" value="Thr/Ala-tRNA-synth_IIc_edit"/>
</dbReference>
<dbReference type="STRING" id="200361.A0A453DR66"/>
<dbReference type="EnsemblPlants" id="AET3Gv20046500.5">
    <property type="protein sequence ID" value="AET3Gv20046500.5"/>
    <property type="gene ID" value="AET3Gv20046500"/>
</dbReference>
<evidence type="ECO:0000256" key="4">
    <source>
        <dbReference type="SAM" id="MobiDB-lite"/>
    </source>
</evidence>
<dbReference type="InterPro" id="IPR018164">
    <property type="entry name" value="Ala-tRNA-synth_IIc_N"/>
</dbReference>
<dbReference type="PANTHER" id="PTHR43462">
    <property type="entry name" value="ALANYL-TRNA EDITING PROTEIN"/>
    <property type="match status" value="1"/>
</dbReference>
<dbReference type="GO" id="GO:0005524">
    <property type="term" value="F:ATP binding"/>
    <property type="evidence" value="ECO:0007669"/>
    <property type="project" value="InterPro"/>
</dbReference>
<evidence type="ECO:0000313" key="7">
    <source>
        <dbReference type="Proteomes" id="UP000015105"/>
    </source>
</evidence>
<dbReference type="GO" id="GO:0005737">
    <property type="term" value="C:cytoplasm"/>
    <property type="evidence" value="ECO:0007669"/>
    <property type="project" value="UniProtKB-SubCell"/>
</dbReference>
<feature type="compositionally biased region" description="Basic residues" evidence="4">
    <location>
        <begin position="52"/>
        <end position="71"/>
    </location>
</feature>
<dbReference type="SUPFAM" id="SSF50447">
    <property type="entry name" value="Translation proteins"/>
    <property type="match status" value="1"/>
</dbReference>
<dbReference type="GO" id="GO:0006419">
    <property type="term" value="P:alanyl-tRNA aminoacylation"/>
    <property type="evidence" value="ECO:0007669"/>
    <property type="project" value="InterPro"/>
</dbReference>
<evidence type="ECO:0000256" key="3">
    <source>
        <dbReference type="ARBA" id="ARBA00008429"/>
    </source>
</evidence>
<evidence type="ECO:0000256" key="1">
    <source>
        <dbReference type="ARBA" id="ARBA00001947"/>
    </source>
</evidence>
<dbReference type="InterPro" id="IPR018165">
    <property type="entry name" value="Ala-tRNA-synth_IIc_core"/>
</dbReference>
<dbReference type="Pfam" id="PF01411">
    <property type="entry name" value="tRNA-synt_2c"/>
    <property type="match status" value="1"/>
</dbReference>
<evidence type="ECO:0000256" key="2">
    <source>
        <dbReference type="ARBA" id="ARBA00004496"/>
    </source>
</evidence>
<keyword evidence="7" id="KW-1185">Reference proteome</keyword>
<dbReference type="PANTHER" id="PTHR43462:SF2">
    <property type="entry name" value="THREONYL AND ALANYL TRNA SYNTHETASE SECOND ADDITIONAL DOMAIN-CONTAINING PROTEIN"/>
    <property type="match status" value="1"/>
</dbReference>
<accession>A0A453DR66</accession>
<dbReference type="FunFam" id="3.30.980.10:FF:000008">
    <property type="entry name" value="Similar to alanyl-tRNA synthetase"/>
    <property type="match status" value="1"/>
</dbReference>
<organism evidence="6 7">
    <name type="scientific">Aegilops tauschii subsp. strangulata</name>
    <name type="common">Goatgrass</name>
    <dbReference type="NCBI Taxonomy" id="200361"/>
    <lineage>
        <taxon>Eukaryota</taxon>
        <taxon>Viridiplantae</taxon>
        <taxon>Streptophyta</taxon>
        <taxon>Embryophyta</taxon>
        <taxon>Tracheophyta</taxon>
        <taxon>Spermatophyta</taxon>
        <taxon>Magnoliopsida</taxon>
        <taxon>Liliopsida</taxon>
        <taxon>Poales</taxon>
        <taxon>Poaceae</taxon>
        <taxon>BOP clade</taxon>
        <taxon>Pooideae</taxon>
        <taxon>Triticodae</taxon>
        <taxon>Triticeae</taxon>
        <taxon>Triticinae</taxon>
        <taxon>Aegilops</taxon>
    </lineage>
</organism>
<proteinExistence type="inferred from homology"/>
<dbReference type="Gene3D" id="2.40.30.130">
    <property type="match status" value="1"/>
</dbReference>
<evidence type="ECO:0000313" key="6">
    <source>
        <dbReference type="EnsemblPlants" id="AET3Gv20046500.5"/>
    </source>
</evidence>
<reference evidence="7" key="2">
    <citation type="journal article" date="2017" name="Nat. Plants">
        <title>The Aegilops tauschii genome reveals multiple impacts of transposons.</title>
        <authorList>
            <person name="Zhao G."/>
            <person name="Zou C."/>
            <person name="Li K."/>
            <person name="Wang K."/>
            <person name="Li T."/>
            <person name="Gao L."/>
            <person name="Zhang X."/>
            <person name="Wang H."/>
            <person name="Yang Z."/>
            <person name="Liu X."/>
            <person name="Jiang W."/>
            <person name="Mao L."/>
            <person name="Kong X."/>
            <person name="Jiao Y."/>
            <person name="Jia J."/>
        </authorList>
    </citation>
    <scope>NUCLEOTIDE SEQUENCE [LARGE SCALE GENOMIC DNA]</scope>
    <source>
        <strain evidence="7">cv. AL8/78</strain>
    </source>
</reference>
<dbReference type="InterPro" id="IPR012947">
    <property type="entry name" value="tRNA_SAD"/>
</dbReference>
<sequence>MVVVYSKFSAGNWKIRRTHTFFLPGPCNRIDLPGFYSAGSSTAPRRSVSQYHARRRRRPASPRGWRLRRGTRGWPTSRTCGPSAPPPPSSPSIRFSSPLPSSPLLYRVSEPSTLTRLGSGCPQEEGGRRAVVLDATVFHPQGGGQPADTGVIVSASGGARFLVEDVRVKDGVVFHYGRFEDAAAGDGCGAEFTKGQSVTLEVDAERRKLNSRLHSAGHLLDSCMTNLGLHLEPGKGYHFPDGPSVEYKGVVPADQLQDKKIQLEKEANELILKGSKVLVSVFPYEEAAKLCGGALPSYISQDSTPRIVKFGDYPGCPCGGTHVADIADIGNLKVTNIRVKKGVTKVSYSINP</sequence>
<dbReference type="AlphaFoldDB" id="A0A453DR66"/>
<evidence type="ECO:0000259" key="5">
    <source>
        <dbReference type="PROSITE" id="PS50860"/>
    </source>
</evidence>
<dbReference type="InterPro" id="IPR009000">
    <property type="entry name" value="Transl_B-barrel_sf"/>
</dbReference>
<dbReference type="Proteomes" id="UP000015105">
    <property type="component" value="Chromosome 3D"/>
</dbReference>
<feature type="compositionally biased region" description="Polar residues" evidence="4">
    <location>
        <begin position="38"/>
        <end position="50"/>
    </location>
</feature>
<dbReference type="Gramene" id="AET3Gv20046500.5">
    <property type="protein sequence ID" value="AET3Gv20046500.5"/>
    <property type="gene ID" value="AET3Gv20046500"/>
</dbReference>
<dbReference type="Gene3D" id="3.30.980.10">
    <property type="entry name" value="Threonyl-trna Synthetase, Chain A, domain 2"/>
    <property type="match status" value="1"/>
</dbReference>
<dbReference type="SMART" id="SM00863">
    <property type="entry name" value="tRNA_SAD"/>
    <property type="match status" value="1"/>
</dbReference>
<dbReference type="InterPro" id="IPR051335">
    <property type="entry name" value="Alanyl-tRNA_Editing_Enzymes"/>
</dbReference>
<name>A0A453DR66_AEGTS</name>
<comment type="similarity">
    <text evidence="3">Belongs to the class-II aminoacyl-tRNA synthetase family. Alax-L subfamily.</text>
</comment>
<feature type="region of interest" description="Disordered" evidence="4">
    <location>
        <begin position="38"/>
        <end position="96"/>
    </location>
</feature>
<reference evidence="6" key="4">
    <citation type="submission" date="2019-03" db="UniProtKB">
        <authorList>
            <consortium name="EnsemblPlants"/>
        </authorList>
    </citation>
    <scope>IDENTIFICATION</scope>
</reference>
<dbReference type="PROSITE" id="PS50860">
    <property type="entry name" value="AA_TRNA_LIGASE_II_ALA"/>
    <property type="match status" value="1"/>
</dbReference>
<dbReference type="GO" id="GO:0003676">
    <property type="term" value="F:nucleic acid binding"/>
    <property type="evidence" value="ECO:0007669"/>
    <property type="project" value="InterPro"/>
</dbReference>
<comment type="cofactor">
    <cofactor evidence="1">
        <name>Zn(2+)</name>
        <dbReference type="ChEBI" id="CHEBI:29105"/>
    </cofactor>
</comment>
<feature type="domain" description="Alanyl-transfer RNA synthetases family profile" evidence="5">
    <location>
        <begin position="124"/>
        <end position="336"/>
    </location>
</feature>
<reference evidence="6" key="3">
    <citation type="journal article" date="2017" name="Nature">
        <title>Genome sequence of the progenitor of the wheat D genome Aegilops tauschii.</title>
        <authorList>
            <person name="Luo M.C."/>
            <person name="Gu Y.Q."/>
            <person name="Puiu D."/>
            <person name="Wang H."/>
            <person name="Twardziok S.O."/>
            <person name="Deal K.R."/>
            <person name="Huo N."/>
            <person name="Zhu T."/>
            <person name="Wang L."/>
            <person name="Wang Y."/>
            <person name="McGuire P.E."/>
            <person name="Liu S."/>
            <person name="Long H."/>
            <person name="Ramasamy R.K."/>
            <person name="Rodriguez J.C."/>
            <person name="Van S.L."/>
            <person name="Yuan L."/>
            <person name="Wang Z."/>
            <person name="Xia Z."/>
            <person name="Xiao L."/>
            <person name="Anderson O.D."/>
            <person name="Ouyang S."/>
            <person name="Liang Y."/>
            <person name="Zimin A.V."/>
            <person name="Pertea G."/>
            <person name="Qi P."/>
            <person name="Bennetzen J.L."/>
            <person name="Dai X."/>
            <person name="Dawson M.W."/>
            <person name="Muller H.G."/>
            <person name="Kugler K."/>
            <person name="Rivarola-Duarte L."/>
            <person name="Spannagl M."/>
            <person name="Mayer K.F.X."/>
            <person name="Lu F.H."/>
            <person name="Bevan M.W."/>
            <person name="Leroy P."/>
            <person name="Li P."/>
            <person name="You F.M."/>
            <person name="Sun Q."/>
            <person name="Liu Z."/>
            <person name="Lyons E."/>
            <person name="Wicker T."/>
            <person name="Salzberg S.L."/>
            <person name="Devos K.M."/>
            <person name="Dvorak J."/>
        </authorList>
    </citation>
    <scope>NUCLEOTIDE SEQUENCE [LARGE SCALE GENOMIC DNA]</scope>
    <source>
        <strain evidence="6">cv. AL8/78</strain>
    </source>
</reference>
<comment type="subcellular location">
    <subcellularLocation>
        <location evidence="2">Cytoplasm</location>
    </subcellularLocation>
</comment>